<keyword evidence="1" id="KW-1133">Transmembrane helix</keyword>
<gene>
    <name evidence="2" type="ORF">PG999_005463</name>
</gene>
<dbReference type="Proteomes" id="UP001392437">
    <property type="component" value="Unassembled WGS sequence"/>
</dbReference>
<organism evidence="2 3">
    <name type="scientific">Apiospora kogelbergensis</name>
    <dbReference type="NCBI Taxonomy" id="1337665"/>
    <lineage>
        <taxon>Eukaryota</taxon>
        <taxon>Fungi</taxon>
        <taxon>Dikarya</taxon>
        <taxon>Ascomycota</taxon>
        <taxon>Pezizomycotina</taxon>
        <taxon>Sordariomycetes</taxon>
        <taxon>Xylariomycetidae</taxon>
        <taxon>Amphisphaeriales</taxon>
        <taxon>Apiosporaceae</taxon>
        <taxon>Apiospora</taxon>
    </lineage>
</organism>
<evidence type="ECO:0000313" key="3">
    <source>
        <dbReference type="Proteomes" id="UP001392437"/>
    </source>
</evidence>
<keyword evidence="1" id="KW-0812">Transmembrane</keyword>
<protein>
    <submittedName>
        <fullName evidence="2">Uncharacterized protein</fullName>
    </submittedName>
</protein>
<dbReference type="AlphaFoldDB" id="A0AAW0R2E3"/>
<dbReference type="EMBL" id="JAQQWP010000004">
    <property type="protein sequence ID" value="KAK8121343.1"/>
    <property type="molecule type" value="Genomic_DNA"/>
</dbReference>
<keyword evidence="1" id="KW-0472">Membrane</keyword>
<proteinExistence type="predicted"/>
<evidence type="ECO:0000313" key="2">
    <source>
        <dbReference type="EMBL" id="KAK8121343.1"/>
    </source>
</evidence>
<evidence type="ECO:0000256" key="1">
    <source>
        <dbReference type="SAM" id="Phobius"/>
    </source>
</evidence>
<keyword evidence="3" id="KW-1185">Reference proteome</keyword>
<comment type="caution">
    <text evidence="2">The sequence shown here is derived from an EMBL/GenBank/DDBJ whole genome shotgun (WGS) entry which is preliminary data.</text>
</comment>
<feature type="transmembrane region" description="Helical" evidence="1">
    <location>
        <begin position="204"/>
        <end position="230"/>
    </location>
</feature>
<name>A0AAW0R2E3_9PEZI</name>
<reference evidence="2 3" key="1">
    <citation type="submission" date="2023-01" db="EMBL/GenBank/DDBJ databases">
        <title>Analysis of 21 Apiospora genomes using comparative genomics revels a genus with tremendous synthesis potential of carbohydrate active enzymes and secondary metabolites.</title>
        <authorList>
            <person name="Sorensen T."/>
        </authorList>
    </citation>
    <scope>NUCLEOTIDE SEQUENCE [LARGE SCALE GENOMIC DNA]</scope>
    <source>
        <strain evidence="2 3">CBS 117206</strain>
    </source>
</reference>
<accession>A0AAW0R2E3</accession>
<sequence>MQLWLLMNIRVLMSMDKYAMYNSQPWLESQSLQDVLSQITVSPSNNSSGQLDSSNGKFSTYLNAADMEKIAGYRIVWTNRLLDHLDTAGTLVYMFHHVSVLKRLKDSLPRGLLPPTYFDETLATISLLVPHSQAGCNAWLEEQISQNGLDANIRYRESASRDKGHYSHWQYRLMLVAETFDTAGPATLRQWWHDRRNMERWWQFWMVVVGVSLALLFGLIQSVTGILQVIKN</sequence>